<keyword evidence="4 5" id="KW-0472">Membrane</keyword>
<name>A0A7U3UYM8_9ACTN</name>
<reference evidence="7 8" key="1">
    <citation type="journal article" date="2010" name="J. Bacteriol.">
        <title>Biochemical characterization of a novel indole prenyltransferase from Streptomyces sp. SN-593.</title>
        <authorList>
            <person name="Takahashi S."/>
            <person name="Takagi H."/>
            <person name="Toyoda A."/>
            <person name="Uramoto M."/>
            <person name="Nogawa T."/>
            <person name="Ueki M."/>
            <person name="Sakaki Y."/>
            <person name="Osada H."/>
        </authorList>
    </citation>
    <scope>NUCLEOTIDE SEQUENCE [LARGE SCALE GENOMIC DNA]</scope>
    <source>
        <strain evidence="7 8">SN-593</strain>
    </source>
</reference>
<evidence type="ECO:0000256" key="5">
    <source>
        <dbReference type="SAM" id="Phobius"/>
    </source>
</evidence>
<dbReference type="Pfam" id="PF06305">
    <property type="entry name" value="LapA_dom"/>
    <property type="match status" value="1"/>
</dbReference>
<proteinExistence type="predicted"/>
<evidence type="ECO:0000259" key="6">
    <source>
        <dbReference type="Pfam" id="PF06305"/>
    </source>
</evidence>
<evidence type="ECO:0000256" key="3">
    <source>
        <dbReference type="ARBA" id="ARBA00022989"/>
    </source>
</evidence>
<organism evidence="7 8">
    <name type="scientific">Actinacidiphila reveromycinica</name>
    <dbReference type="NCBI Taxonomy" id="659352"/>
    <lineage>
        <taxon>Bacteria</taxon>
        <taxon>Bacillati</taxon>
        <taxon>Actinomycetota</taxon>
        <taxon>Actinomycetes</taxon>
        <taxon>Kitasatosporales</taxon>
        <taxon>Streptomycetaceae</taxon>
        <taxon>Actinacidiphila</taxon>
    </lineage>
</organism>
<feature type="domain" description="Lipopolysaccharide assembly protein A" evidence="6">
    <location>
        <begin position="41"/>
        <end position="90"/>
    </location>
</feature>
<evidence type="ECO:0000256" key="2">
    <source>
        <dbReference type="ARBA" id="ARBA00022692"/>
    </source>
</evidence>
<accession>A0A7U3UYM8</accession>
<protein>
    <recommendedName>
        <fullName evidence="6">Lipopolysaccharide assembly protein A domain-containing protein</fullName>
    </recommendedName>
</protein>
<evidence type="ECO:0000256" key="4">
    <source>
        <dbReference type="ARBA" id="ARBA00023136"/>
    </source>
</evidence>
<dbReference type="GO" id="GO:0005886">
    <property type="term" value="C:plasma membrane"/>
    <property type="evidence" value="ECO:0007669"/>
    <property type="project" value="InterPro"/>
</dbReference>
<evidence type="ECO:0000313" key="8">
    <source>
        <dbReference type="Proteomes" id="UP000595703"/>
    </source>
</evidence>
<reference evidence="7 8" key="2">
    <citation type="journal article" date="2011" name="J. Antibiot.">
        <title>Furaquinocins I and J: novel polyketide isoprenoid hybrid compounds from Streptomyces reveromyceticus SN-593.</title>
        <authorList>
            <person name="Panthee S."/>
            <person name="Takahashi S."/>
            <person name="Takagi H."/>
            <person name="Nogawa T."/>
            <person name="Oowada E."/>
            <person name="Uramoto M."/>
            <person name="Osada H."/>
        </authorList>
    </citation>
    <scope>NUCLEOTIDE SEQUENCE [LARGE SCALE GENOMIC DNA]</scope>
    <source>
        <strain evidence="7 8">SN-593</strain>
    </source>
</reference>
<keyword evidence="8" id="KW-1185">Reference proteome</keyword>
<dbReference type="EMBL" id="AP018365">
    <property type="protein sequence ID" value="BBB00999.1"/>
    <property type="molecule type" value="Genomic_DNA"/>
</dbReference>
<dbReference type="AlphaFoldDB" id="A0A7U3UYM8"/>
<reference evidence="7 8" key="4">
    <citation type="journal article" date="2020" name="Sci. Rep.">
        <title>beta-carboline chemical signals induce reveromycin production through a LuxR family regulator in Streptomyces sp. SN-593.</title>
        <authorList>
            <person name="Panthee S."/>
            <person name="Kito N."/>
            <person name="Hayashi T."/>
            <person name="Shimizu T."/>
            <person name="Ishikawa J."/>
            <person name="Hamamoto H."/>
            <person name="Osada H."/>
            <person name="Takahashi S."/>
        </authorList>
    </citation>
    <scope>NUCLEOTIDE SEQUENCE [LARGE SCALE GENOMIC DNA]</scope>
    <source>
        <strain evidence="7 8">SN-593</strain>
    </source>
</reference>
<evidence type="ECO:0000256" key="1">
    <source>
        <dbReference type="ARBA" id="ARBA00022475"/>
    </source>
</evidence>
<dbReference type="Proteomes" id="UP000595703">
    <property type="component" value="Chromosome"/>
</dbReference>
<sequence length="90" mass="10206">MSAMSADRADKATGRRWQDVLTPRRIIALVLAALALVFIFENTRQVRIRLIVPEVTMPLWAALLITFVAGLLCGLFAAWSGRRSRRRARR</sequence>
<keyword evidence="1" id="KW-1003">Cell membrane</keyword>
<dbReference type="KEGG" id="arev:RVR_8226"/>
<reference evidence="7 8" key="3">
    <citation type="journal article" date="2011" name="Nat. Chem. Biol.">
        <title>Reveromycin A biosynthesis uses RevG and RevJ for stereospecific spiroacetal formation.</title>
        <authorList>
            <person name="Takahashi S."/>
            <person name="Toyoda A."/>
            <person name="Sekiyama Y."/>
            <person name="Takagi H."/>
            <person name="Nogawa T."/>
            <person name="Uramoto M."/>
            <person name="Suzuki R."/>
            <person name="Koshino H."/>
            <person name="Kumano T."/>
            <person name="Panthee S."/>
            <person name="Dairi T."/>
            <person name="Ishikawa J."/>
            <person name="Ikeda H."/>
            <person name="Sakaki Y."/>
            <person name="Osada H."/>
        </authorList>
    </citation>
    <scope>NUCLEOTIDE SEQUENCE [LARGE SCALE GENOMIC DNA]</scope>
    <source>
        <strain evidence="7 8">SN-593</strain>
    </source>
</reference>
<feature type="transmembrane region" description="Helical" evidence="5">
    <location>
        <begin position="60"/>
        <end position="80"/>
    </location>
</feature>
<dbReference type="InterPro" id="IPR010445">
    <property type="entry name" value="LapA_dom"/>
</dbReference>
<gene>
    <name evidence="7" type="ORF">RVR_8226</name>
</gene>
<feature type="transmembrane region" description="Helical" evidence="5">
    <location>
        <begin position="21"/>
        <end position="40"/>
    </location>
</feature>
<evidence type="ECO:0000313" key="7">
    <source>
        <dbReference type="EMBL" id="BBB00999.1"/>
    </source>
</evidence>
<keyword evidence="2 5" id="KW-0812">Transmembrane</keyword>
<keyword evidence="3 5" id="KW-1133">Transmembrane helix</keyword>